<keyword evidence="1 3" id="KW-0195">Cyclin</keyword>
<dbReference type="InterPro" id="IPR043198">
    <property type="entry name" value="Cyclin/Ssn8"/>
</dbReference>
<sequence length="548" mass="61432">MGAARGEEDGEGRCGERCPSWYVSREEIESGSPSRRDGVSAAKEAELRATYCSFIRDVCIRLQLPQITMATAIMLCHRFYLRQSHAKNEWQTIATVCIFLGSKIEDTPCQLKHVVIVSYETMYHKNPDAAKRIHQEHEVLAKQKALILVGETLLLSTIRFDFNIHHPYEPLKLALKKLGIAETELRQSAMSLINDTLPSTLVIQFKPQYIAAASLWFAAKFHNVNLSQNGTIWWHVFDVAPDPLRVVVQQMSQLFEKRAPCSVGPVTKPVPASSATDKHQIKPAPTPTPMDKHQIKQVPAPAPMNRHQIKPVPTPTPMDKHHIKQIPAPAPTCRHHIKPVPTPIPTPMDKQQKKLAPTPPVDKQQMQPTPTPMDKQQNKPAAAPAPTDRCQRVSTPVPAPRDTQSSRRSFNSSSSNTEAPRRVPAGRSSNEKPRDRSPRHEGHRCRGKDGENQHCQRHRDHNSEQRPEERSNQRALKSGLAYLVRSGGPKDTGAATEIRNLTRRKRRIQEVGGLPTPVYTSDTDAWRQVSAVVLFGTKGQKRPRGDEP</sequence>
<dbReference type="AlphaFoldDB" id="A0A3L6EQ17"/>
<dbReference type="InterPro" id="IPR006671">
    <property type="entry name" value="Cyclin_N"/>
</dbReference>
<dbReference type="FunFam" id="1.10.472.10:FF:000081">
    <property type="entry name" value="Cyclin family protein"/>
    <property type="match status" value="1"/>
</dbReference>
<dbReference type="Pfam" id="PF00134">
    <property type="entry name" value="Cyclin_N"/>
    <property type="match status" value="1"/>
</dbReference>
<comment type="caution">
    <text evidence="6">The sequence shown here is derived from an EMBL/GenBank/DDBJ whole genome shotgun (WGS) entry which is preliminary data.</text>
</comment>
<feature type="compositionally biased region" description="Low complexity" evidence="4">
    <location>
        <begin position="406"/>
        <end position="416"/>
    </location>
</feature>
<gene>
    <name evidence="6" type="primary">CYCT1-1_0</name>
    <name evidence="6" type="ORF">Zm00014a_038297</name>
</gene>
<evidence type="ECO:0000256" key="2">
    <source>
        <dbReference type="ARBA" id="ARBA00061204"/>
    </source>
</evidence>
<feature type="region of interest" description="Disordered" evidence="4">
    <location>
        <begin position="262"/>
        <end position="495"/>
    </location>
</feature>
<dbReference type="GO" id="GO:0016538">
    <property type="term" value="F:cyclin-dependent protein serine/threonine kinase regulator activity"/>
    <property type="evidence" value="ECO:0007669"/>
    <property type="project" value="InterPro"/>
</dbReference>
<name>A0A3L6EQ17_MAIZE</name>
<feature type="compositionally biased region" description="Polar residues" evidence="4">
    <location>
        <begin position="364"/>
        <end position="379"/>
    </location>
</feature>
<dbReference type="InterPro" id="IPR036915">
    <property type="entry name" value="Cyclin-like_sf"/>
</dbReference>
<dbReference type="SMART" id="SM00385">
    <property type="entry name" value="CYCLIN"/>
    <property type="match status" value="2"/>
</dbReference>
<reference evidence="6" key="1">
    <citation type="journal article" date="2018" name="Nat. Genet.">
        <title>Extensive intraspecific gene order and gene structural variations between Mo17 and other maize genomes.</title>
        <authorList>
            <person name="Sun S."/>
            <person name="Zhou Y."/>
            <person name="Chen J."/>
            <person name="Shi J."/>
            <person name="Zhao H."/>
            <person name="Zhao H."/>
            <person name="Song W."/>
            <person name="Zhang M."/>
            <person name="Cui Y."/>
            <person name="Dong X."/>
            <person name="Liu H."/>
            <person name="Ma X."/>
            <person name="Jiao Y."/>
            <person name="Wang B."/>
            <person name="Wei X."/>
            <person name="Stein J.C."/>
            <person name="Glaubitz J.C."/>
            <person name="Lu F."/>
            <person name="Yu G."/>
            <person name="Liang C."/>
            <person name="Fengler K."/>
            <person name="Li B."/>
            <person name="Rafalski A."/>
            <person name="Schnable P.S."/>
            <person name="Ware D.H."/>
            <person name="Buckler E.S."/>
            <person name="Lai J."/>
        </authorList>
    </citation>
    <scope>NUCLEOTIDE SEQUENCE [LARGE SCALE GENOMIC DNA]</scope>
    <source>
        <tissue evidence="6">Seedling</tissue>
    </source>
</reference>
<evidence type="ECO:0000313" key="6">
    <source>
        <dbReference type="EMBL" id="PWZ22789.1"/>
    </source>
</evidence>
<feature type="compositionally biased region" description="Basic and acidic residues" evidence="4">
    <location>
        <begin position="461"/>
        <end position="472"/>
    </location>
</feature>
<feature type="domain" description="Cyclin-like" evidence="5">
    <location>
        <begin position="53"/>
        <end position="156"/>
    </location>
</feature>
<dbReference type="Gene3D" id="1.10.472.10">
    <property type="entry name" value="Cyclin-like"/>
    <property type="match status" value="2"/>
</dbReference>
<comment type="similarity">
    <text evidence="2">Belongs to the cyclin family. Cyclin T subfamily.</text>
</comment>
<dbReference type="PANTHER" id="PTHR10026">
    <property type="entry name" value="CYCLIN"/>
    <property type="match status" value="1"/>
</dbReference>
<organism evidence="6">
    <name type="scientific">Zea mays</name>
    <name type="common">Maize</name>
    <dbReference type="NCBI Taxonomy" id="4577"/>
    <lineage>
        <taxon>Eukaryota</taxon>
        <taxon>Viridiplantae</taxon>
        <taxon>Streptophyta</taxon>
        <taxon>Embryophyta</taxon>
        <taxon>Tracheophyta</taxon>
        <taxon>Spermatophyta</taxon>
        <taxon>Magnoliopsida</taxon>
        <taxon>Liliopsida</taxon>
        <taxon>Poales</taxon>
        <taxon>Poaceae</taxon>
        <taxon>PACMAD clade</taxon>
        <taxon>Panicoideae</taxon>
        <taxon>Andropogonodae</taxon>
        <taxon>Andropogoneae</taxon>
        <taxon>Tripsacinae</taxon>
        <taxon>Zea</taxon>
    </lineage>
</organism>
<dbReference type="ExpressionAtlas" id="A0A3L6EQ17">
    <property type="expression patterns" value="baseline and differential"/>
</dbReference>
<proteinExistence type="inferred from homology"/>
<feature type="domain" description="Cyclin-like" evidence="5">
    <location>
        <begin position="169"/>
        <end position="253"/>
    </location>
</feature>
<dbReference type="InterPro" id="IPR013763">
    <property type="entry name" value="Cyclin-like_dom"/>
</dbReference>
<feature type="compositionally biased region" description="Basic and acidic residues" evidence="4">
    <location>
        <begin position="429"/>
        <end position="440"/>
    </location>
</feature>
<evidence type="ECO:0000256" key="3">
    <source>
        <dbReference type="RuleBase" id="RU000383"/>
    </source>
</evidence>
<evidence type="ECO:0000259" key="5">
    <source>
        <dbReference type="SMART" id="SM00385"/>
    </source>
</evidence>
<dbReference type="SUPFAM" id="SSF47954">
    <property type="entry name" value="Cyclin-like"/>
    <property type="match status" value="2"/>
</dbReference>
<dbReference type="Proteomes" id="UP000251960">
    <property type="component" value="Chromosome 5"/>
</dbReference>
<evidence type="ECO:0000256" key="1">
    <source>
        <dbReference type="ARBA" id="ARBA00023127"/>
    </source>
</evidence>
<dbReference type="GO" id="GO:0006357">
    <property type="term" value="P:regulation of transcription by RNA polymerase II"/>
    <property type="evidence" value="ECO:0007669"/>
    <property type="project" value="InterPro"/>
</dbReference>
<accession>A0A3L6EQ17</accession>
<dbReference type="EMBL" id="NCVQ01000006">
    <property type="protein sequence ID" value="PWZ22789.1"/>
    <property type="molecule type" value="Genomic_DNA"/>
</dbReference>
<evidence type="ECO:0000256" key="4">
    <source>
        <dbReference type="SAM" id="MobiDB-lite"/>
    </source>
</evidence>
<protein>
    <submittedName>
        <fullName evidence="6">Cyclin-T1-1</fullName>
    </submittedName>
</protein>